<dbReference type="PANTHER" id="PTHR23024">
    <property type="entry name" value="ARYLACETAMIDE DEACETYLASE"/>
    <property type="match status" value="1"/>
</dbReference>
<dbReference type="GO" id="GO:0016787">
    <property type="term" value="F:hydrolase activity"/>
    <property type="evidence" value="ECO:0007669"/>
    <property type="project" value="InterPro"/>
</dbReference>
<feature type="domain" description="Alpha/beta hydrolase fold-3" evidence="2">
    <location>
        <begin position="99"/>
        <end position="191"/>
    </location>
</feature>
<comment type="similarity">
    <text evidence="1">Belongs to the 'GDXG' lipolytic enzyme family.</text>
</comment>
<dbReference type="Proteomes" id="UP000594261">
    <property type="component" value="Unassembled WGS sequence"/>
</dbReference>
<evidence type="ECO:0000256" key="1">
    <source>
        <dbReference type="ARBA" id="ARBA00010515"/>
    </source>
</evidence>
<proteinExistence type="inferred from homology"/>
<evidence type="ECO:0000259" key="2">
    <source>
        <dbReference type="Pfam" id="PF07859"/>
    </source>
</evidence>
<dbReference type="InterPro" id="IPR050466">
    <property type="entry name" value="Carboxylest/Gibb_receptor"/>
</dbReference>
<evidence type="ECO:0000313" key="3">
    <source>
        <dbReference type="EnsemblPlants" id="QL93p0336_0034:mrna"/>
    </source>
</evidence>
<organism evidence="3 4">
    <name type="scientific">Quercus lobata</name>
    <name type="common">Valley oak</name>
    <dbReference type="NCBI Taxonomy" id="97700"/>
    <lineage>
        <taxon>Eukaryota</taxon>
        <taxon>Viridiplantae</taxon>
        <taxon>Streptophyta</taxon>
        <taxon>Embryophyta</taxon>
        <taxon>Tracheophyta</taxon>
        <taxon>Spermatophyta</taxon>
        <taxon>Magnoliopsida</taxon>
        <taxon>eudicotyledons</taxon>
        <taxon>Gunneridae</taxon>
        <taxon>Pentapetalae</taxon>
        <taxon>rosids</taxon>
        <taxon>fabids</taxon>
        <taxon>Fagales</taxon>
        <taxon>Fagaceae</taxon>
        <taxon>Quercus</taxon>
    </lineage>
</organism>
<feature type="domain" description="Alpha/beta hydrolase fold-3" evidence="2">
    <location>
        <begin position="39"/>
        <end position="81"/>
    </location>
</feature>
<dbReference type="SUPFAM" id="SSF53474">
    <property type="entry name" value="alpha/beta-Hydrolases"/>
    <property type="match status" value="1"/>
</dbReference>
<keyword evidence="4" id="KW-1185">Reference proteome</keyword>
<name>A0A7N2N802_QUELO</name>
<sequence>MPTIKSPPNGATRFPIIISYPFSNWYSSLWESEINYILTSKLACQVPAIVVSVDYRVAPENRLPAQYHDGVDAILWVREQTLNPNSEQWIKDYRDISRTNSELQNSTDPLLPLCAQDLVWEFCLPKGENRDHWYCNPILEGPNTSAVSKLGRCLVIGFCGDFMFDRQQEFIKLLMRHGVQIEALIHDFGFHSIDLVDMGWANTIMAMTAPRAAQGVSRNTLS</sequence>
<dbReference type="AlphaFoldDB" id="A0A7N2N802"/>
<accession>A0A7N2N802</accession>
<dbReference type="InterPro" id="IPR013094">
    <property type="entry name" value="AB_hydrolase_3"/>
</dbReference>
<dbReference type="Gramene" id="QL93p0336_0034:mrna">
    <property type="protein sequence ID" value="QL93p0336_0034:mrna"/>
    <property type="gene ID" value="QL93p0336_0034"/>
</dbReference>
<dbReference type="Gene3D" id="3.40.50.1820">
    <property type="entry name" value="alpha/beta hydrolase"/>
    <property type="match status" value="2"/>
</dbReference>
<evidence type="ECO:0000313" key="4">
    <source>
        <dbReference type="Proteomes" id="UP000594261"/>
    </source>
</evidence>
<reference evidence="3" key="1">
    <citation type="submission" date="2021-01" db="UniProtKB">
        <authorList>
            <consortium name="EnsemblPlants"/>
        </authorList>
    </citation>
    <scope>IDENTIFICATION</scope>
</reference>
<dbReference type="PANTHER" id="PTHR23024:SF212">
    <property type="entry name" value="CARBOXYLESTERASE 9-RELATED"/>
    <property type="match status" value="1"/>
</dbReference>
<dbReference type="InterPro" id="IPR029058">
    <property type="entry name" value="AB_hydrolase_fold"/>
</dbReference>
<dbReference type="Pfam" id="PF07859">
    <property type="entry name" value="Abhydrolase_3"/>
    <property type="match status" value="2"/>
</dbReference>
<dbReference type="InParanoid" id="A0A7N2N802"/>
<protein>
    <recommendedName>
        <fullName evidence="2">Alpha/beta hydrolase fold-3 domain-containing protein</fullName>
    </recommendedName>
</protein>
<dbReference type="EnsemblPlants" id="QL93p0336_0034:mrna">
    <property type="protein sequence ID" value="QL93p0336_0034:mrna"/>
    <property type="gene ID" value="QL93p0336_0034"/>
</dbReference>